<dbReference type="AlphaFoldDB" id="A0A6A1WY93"/>
<dbReference type="SUPFAM" id="SSF51445">
    <property type="entry name" value="(Trans)glycosidases"/>
    <property type="match status" value="2"/>
</dbReference>
<dbReference type="PANTHER" id="PTHR10353:SF137">
    <property type="entry name" value="MYROSINASE 3-RELATED"/>
    <property type="match status" value="1"/>
</dbReference>
<protein>
    <submittedName>
        <fullName evidence="6">Beta-glucosidase 12</fullName>
    </submittedName>
</protein>
<proteinExistence type="inferred from homology"/>
<organism evidence="6 7">
    <name type="scientific">Morella rubra</name>
    <name type="common">Chinese bayberry</name>
    <dbReference type="NCBI Taxonomy" id="262757"/>
    <lineage>
        <taxon>Eukaryota</taxon>
        <taxon>Viridiplantae</taxon>
        <taxon>Streptophyta</taxon>
        <taxon>Embryophyta</taxon>
        <taxon>Tracheophyta</taxon>
        <taxon>Spermatophyta</taxon>
        <taxon>Magnoliopsida</taxon>
        <taxon>eudicotyledons</taxon>
        <taxon>Gunneridae</taxon>
        <taxon>Pentapetalae</taxon>
        <taxon>rosids</taxon>
        <taxon>fabids</taxon>
        <taxon>Fagales</taxon>
        <taxon>Myricaceae</taxon>
        <taxon>Morella</taxon>
    </lineage>
</organism>
<dbReference type="Proteomes" id="UP000516437">
    <property type="component" value="Chromosome 1"/>
</dbReference>
<keyword evidence="2" id="KW-0378">Hydrolase</keyword>
<dbReference type="PANTHER" id="PTHR10353">
    <property type="entry name" value="GLYCOSYL HYDROLASE"/>
    <property type="match status" value="1"/>
</dbReference>
<keyword evidence="3" id="KW-0326">Glycosidase</keyword>
<dbReference type="GO" id="GO:0008422">
    <property type="term" value="F:beta-glucosidase activity"/>
    <property type="evidence" value="ECO:0007669"/>
    <property type="project" value="TreeGrafter"/>
</dbReference>
<evidence type="ECO:0000256" key="3">
    <source>
        <dbReference type="ARBA" id="ARBA00023295"/>
    </source>
</evidence>
<keyword evidence="5" id="KW-0732">Signal</keyword>
<dbReference type="InterPro" id="IPR001360">
    <property type="entry name" value="Glyco_hydro_1"/>
</dbReference>
<dbReference type="OrthoDB" id="65569at2759"/>
<dbReference type="InterPro" id="IPR017853">
    <property type="entry name" value="GH"/>
</dbReference>
<evidence type="ECO:0000256" key="5">
    <source>
        <dbReference type="SAM" id="SignalP"/>
    </source>
</evidence>
<dbReference type="InterPro" id="IPR033132">
    <property type="entry name" value="GH_1_N_CS"/>
</dbReference>
<evidence type="ECO:0000256" key="2">
    <source>
        <dbReference type="ARBA" id="ARBA00022801"/>
    </source>
</evidence>
<dbReference type="Pfam" id="PF00232">
    <property type="entry name" value="Glyco_hydro_1"/>
    <property type="match status" value="3"/>
</dbReference>
<evidence type="ECO:0000256" key="1">
    <source>
        <dbReference type="ARBA" id="ARBA00010838"/>
    </source>
</evidence>
<dbReference type="Gene3D" id="3.20.20.80">
    <property type="entry name" value="Glycosidases"/>
    <property type="match status" value="4"/>
</dbReference>
<evidence type="ECO:0000256" key="4">
    <source>
        <dbReference type="RuleBase" id="RU003690"/>
    </source>
</evidence>
<comment type="similarity">
    <text evidence="1 4">Belongs to the glycosyl hydrolase 1 family.</text>
</comment>
<reference evidence="6 7" key="1">
    <citation type="journal article" date="2019" name="Plant Biotechnol. J.">
        <title>The red bayberry genome and genetic basis of sex determination.</title>
        <authorList>
            <person name="Jia H.M."/>
            <person name="Jia H.J."/>
            <person name="Cai Q.L."/>
            <person name="Wang Y."/>
            <person name="Zhao H.B."/>
            <person name="Yang W.F."/>
            <person name="Wang G.Y."/>
            <person name="Li Y.H."/>
            <person name="Zhan D.L."/>
            <person name="Shen Y.T."/>
            <person name="Niu Q.F."/>
            <person name="Chang L."/>
            <person name="Qiu J."/>
            <person name="Zhao L."/>
            <person name="Xie H.B."/>
            <person name="Fu W.Y."/>
            <person name="Jin J."/>
            <person name="Li X.W."/>
            <person name="Jiao Y."/>
            <person name="Zhou C.C."/>
            <person name="Tu T."/>
            <person name="Chai C.Y."/>
            <person name="Gao J.L."/>
            <person name="Fan L.J."/>
            <person name="van de Weg E."/>
            <person name="Wang J.Y."/>
            <person name="Gao Z.S."/>
        </authorList>
    </citation>
    <scope>NUCLEOTIDE SEQUENCE [LARGE SCALE GENOMIC DNA]</scope>
    <source>
        <tissue evidence="6">Leaves</tissue>
    </source>
</reference>
<comment type="caution">
    <text evidence="6">The sequence shown here is derived from an EMBL/GenBank/DDBJ whole genome shotgun (WGS) entry which is preliminary data.</text>
</comment>
<feature type="signal peptide" evidence="5">
    <location>
        <begin position="1"/>
        <end position="22"/>
    </location>
</feature>
<dbReference type="EMBL" id="RXIC02000019">
    <property type="protein sequence ID" value="KAB1227610.1"/>
    <property type="molecule type" value="Genomic_DNA"/>
</dbReference>
<dbReference type="GO" id="GO:0005975">
    <property type="term" value="P:carbohydrate metabolic process"/>
    <property type="evidence" value="ECO:0007669"/>
    <property type="project" value="InterPro"/>
</dbReference>
<evidence type="ECO:0000313" key="7">
    <source>
        <dbReference type="Proteomes" id="UP000516437"/>
    </source>
</evidence>
<feature type="chain" id="PRO_5025547840" evidence="5">
    <location>
        <begin position="23"/>
        <end position="440"/>
    </location>
</feature>
<accession>A0A6A1WY93</accession>
<evidence type="ECO:0000313" key="6">
    <source>
        <dbReference type="EMBL" id="KAB1227610.1"/>
    </source>
</evidence>
<gene>
    <name evidence="6" type="ORF">CJ030_MR1G005714</name>
</gene>
<dbReference type="PROSITE" id="PS00653">
    <property type="entry name" value="GLYCOSYL_HYDROL_F1_2"/>
    <property type="match status" value="1"/>
</dbReference>
<name>A0A6A1WY93_9ROSI</name>
<keyword evidence="7" id="KW-1185">Reference proteome</keyword>
<sequence>MAFQGYLLLGLHLLLLGTNSIAVTVPSLDAALLNRSSFPVGFIFGTASASYQYEGAANEAGRGPSIWDTYTHRYPGKIADGSNGDVAVDQYHRYKMEDVNYERDGIRCIQVLHLVVQSVAKNDFRDYAELCFKEFGDRVKRWITLNEPWSYSSGGYASGMLAPGRCSSWQNLNCTGGDSATEPYLVSHYQLLAHAAAVEVYKQKYQAAQKGVIGITLISHWFVPVSDAKHNHNALYVPLISCLDAERRGILIGPPAASSWLYVYPRGIRDLLLYTKEKYHNPLIYITENAYAPQLNTGNKSYLTDALVNETSCVILALCLSSRNSRSVALYKEKYHNPLIYITENGIDEFNNATLTLEEALIDNQRIEYYHSHLWYLRKAMKAHWSPYPPGLSSSQMPIRFSRQHDSSGCANLMNPDVGSSSAVLLRQHLDIFSPLRFLD</sequence>